<proteinExistence type="inferred from homology"/>
<organism evidence="8 9">
    <name type="scientific">Erythroxylum novogranatense</name>
    <dbReference type="NCBI Taxonomy" id="1862640"/>
    <lineage>
        <taxon>Eukaryota</taxon>
        <taxon>Viridiplantae</taxon>
        <taxon>Streptophyta</taxon>
        <taxon>Embryophyta</taxon>
        <taxon>Tracheophyta</taxon>
        <taxon>Spermatophyta</taxon>
        <taxon>Magnoliopsida</taxon>
        <taxon>eudicotyledons</taxon>
        <taxon>Gunneridae</taxon>
        <taxon>Pentapetalae</taxon>
        <taxon>rosids</taxon>
        <taxon>fabids</taxon>
        <taxon>Malpighiales</taxon>
        <taxon>Erythroxylaceae</taxon>
        <taxon>Erythroxylum</taxon>
    </lineage>
</organism>
<reference evidence="8 9" key="1">
    <citation type="submission" date="2021-09" db="EMBL/GenBank/DDBJ databases">
        <title>Genomic insights and catalytic innovation underlie evolution of tropane alkaloids biosynthesis.</title>
        <authorList>
            <person name="Wang Y.-J."/>
            <person name="Tian T."/>
            <person name="Huang J.-P."/>
            <person name="Huang S.-X."/>
        </authorList>
    </citation>
    <scope>NUCLEOTIDE SEQUENCE [LARGE SCALE GENOMIC DNA]</scope>
    <source>
        <strain evidence="8">KIB-2018</strain>
        <tissue evidence="8">Leaf</tissue>
    </source>
</reference>
<evidence type="ECO:0000256" key="4">
    <source>
        <dbReference type="ARBA" id="ARBA00022737"/>
    </source>
</evidence>
<dbReference type="InterPro" id="IPR002067">
    <property type="entry name" value="MCP"/>
</dbReference>
<protein>
    <submittedName>
        <fullName evidence="8">Uncharacterized protein</fullName>
    </submittedName>
</protein>
<evidence type="ECO:0000313" key="8">
    <source>
        <dbReference type="EMBL" id="KAJ8753150.1"/>
    </source>
</evidence>
<keyword evidence="4" id="KW-0677">Repeat</keyword>
<dbReference type="EMBL" id="JAIWQS010000010">
    <property type="protein sequence ID" value="KAJ8753150.1"/>
    <property type="molecule type" value="Genomic_DNA"/>
</dbReference>
<keyword evidence="5 6" id="KW-0472">Membrane</keyword>
<evidence type="ECO:0000256" key="5">
    <source>
        <dbReference type="ARBA" id="ARBA00023136"/>
    </source>
</evidence>
<comment type="subcellular location">
    <subcellularLocation>
        <location evidence="1">Membrane</location>
        <topology evidence="1">Multi-pass membrane protein</topology>
    </subcellularLocation>
</comment>
<dbReference type="Proteomes" id="UP001159364">
    <property type="component" value="Linkage Group LG10"/>
</dbReference>
<keyword evidence="3 6" id="KW-0812">Transmembrane</keyword>
<dbReference type="PRINTS" id="PR00926">
    <property type="entry name" value="MITOCARRIER"/>
</dbReference>
<dbReference type="Pfam" id="PF00153">
    <property type="entry name" value="Mito_carr"/>
    <property type="match status" value="3"/>
</dbReference>
<sequence>MSMAGSSTVVRHQNQGVVFSDSGVKLQLFCHDSNVGNGKFAVRGLFASVNQVGQGFGIAPNPQNSLDNANTKVLAATLLMKYVSMPEPTLPVERIPELAIGEVLEVKEKEEQKSKKKMKGRFRWKFKVGNPSVRRLISGAVAGAVSRSAVAPLETIRTHMMVGSCGHSIVEVFENIMKNEGWKGLFRGNLVNVIRVAPSKAIELFAYDTVMKRFSPRPGEHPKLPIPTSSVAGAIAGISSTLCTYPLELLKTRLTIQRGVYKNLFHAFVKIIQEEGPAELYRGLTPSLIGIIPYAAANYFAYDTLGKAYKKAFKKEKVGIAMTLLIGSAAGAISSTASFPLEVARKHMQAGALNGRQYQNMLHALMSILENEGLPGLYRGLGPSCMKLVPAAGISFMCYEACKSILIADEEES</sequence>
<keyword evidence="2 7" id="KW-0813">Transport</keyword>
<dbReference type="PANTHER" id="PTHR24089">
    <property type="entry name" value="SOLUTE CARRIER FAMILY 25"/>
    <property type="match status" value="1"/>
</dbReference>
<comment type="caution">
    <text evidence="8">The sequence shown here is derived from an EMBL/GenBank/DDBJ whole genome shotgun (WGS) entry which is preliminary data.</text>
</comment>
<evidence type="ECO:0000256" key="1">
    <source>
        <dbReference type="ARBA" id="ARBA00004141"/>
    </source>
</evidence>
<dbReference type="InterPro" id="IPR018108">
    <property type="entry name" value="MCP_transmembrane"/>
</dbReference>
<evidence type="ECO:0000256" key="7">
    <source>
        <dbReference type="RuleBase" id="RU000488"/>
    </source>
</evidence>
<dbReference type="Gene3D" id="1.50.40.10">
    <property type="entry name" value="Mitochondrial carrier domain"/>
    <property type="match status" value="1"/>
</dbReference>
<dbReference type="InterPro" id="IPR023395">
    <property type="entry name" value="MCP_dom_sf"/>
</dbReference>
<evidence type="ECO:0000256" key="2">
    <source>
        <dbReference type="ARBA" id="ARBA00022448"/>
    </source>
</evidence>
<dbReference type="GO" id="GO:0055085">
    <property type="term" value="P:transmembrane transport"/>
    <property type="evidence" value="ECO:0007669"/>
    <property type="project" value="InterPro"/>
</dbReference>
<evidence type="ECO:0000256" key="6">
    <source>
        <dbReference type="PROSITE-ProRule" id="PRU00282"/>
    </source>
</evidence>
<gene>
    <name evidence="8" type="ORF">K2173_017718</name>
</gene>
<feature type="repeat" description="Solcar" evidence="6">
    <location>
        <begin position="224"/>
        <end position="308"/>
    </location>
</feature>
<accession>A0AAV8SML8</accession>
<keyword evidence="9" id="KW-1185">Reference proteome</keyword>
<dbReference type="PROSITE" id="PS50920">
    <property type="entry name" value="SOLCAR"/>
    <property type="match status" value="3"/>
</dbReference>
<dbReference type="SUPFAM" id="SSF103506">
    <property type="entry name" value="Mitochondrial carrier"/>
    <property type="match status" value="1"/>
</dbReference>
<feature type="repeat" description="Solcar" evidence="6">
    <location>
        <begin position="318"/>
        <end position="405"/>
    </location>
</feature>
<feature type="repeat" description="Solcar" evidence="6">
    <location>
        <begin position="130"/>
        <end position="213"/>
    </location>
</feature>
<dbReference type="AlphaFoldDB" id="A0AAV8SML8"/>
<comment type="similarity">
    <text evidence="7">Belongs to the mitochondrial carrier (TC 2.A.29) family.</text>
</comment>
<name>A0AAV8SML8_9ROSI</name>
<evidence type="ECO:0000256" key="3">
    <source>
        <dbReference type="ARBA" id="ARBA00022692"/>
    </source>
</evidence>
<dbReference type="GO" id="GO:0016020">
    <property type="term" value="C:membrane"/>
    <property type="evidence" value="ECO:0007669"/>
    <property type="project" value="UniProtKB-SubCell"/>
</dbReference>
<evidence type="ECO:0000313" key="9">
    <source>
        <dbReference type="Proteomes" id="UP001159364"/>
    </source>
</evidence>